<organism evidence="7 8">
    <name type="scientific">Cohnella pontilimi</name>
    <dbReference type="NCBI Taxonomy" id="2564100"/>
    <lineage>
        <taxon>Bacteria</taxon>
        <taxon>Bacillati</taxon>
        <taxon>Bacillota</taxon>
        <taxon>Bacilli</taxon>
        <taxon>Bacillales</taxon>
        <taxon>Paenibacillaceae</taxon>
        <taxon>Cohnella</taxon>
    </lineage>
</organism>
<name>A0A4U0FIQ2_9BACL</name>
<dbReference type="AlphaFoldDB" id="A0A4U0FIQ2"/>
<evidence type="ECO:0000256" key="2">
    <source>
        <dbReference type="ARBA" id="ARBA00022491"/>
    </source>
</evidence>
<dbReference type="GO" id="GO:0003700">
    <property type="term" value="F:DNA-binding transcription factor activity"/>
    <property type="evidence" value="ECO:0007669"/>
    <property type="project" value="TreeGrafter"/>
</dbReference>
<dbReference type="PANTHER" id="PTHR30146">
    <property type="entry name" value="LACI-RELATED TRANSCRIPTIONAL REPRESSOR"/>
    <property type="match status" value="1"/>
</dbReference>
<dbReference type="FunFam" id="1.10.260.40:FF:000002">
    <property type="entry name" value="HTH-type transcriptional repressor PurR"/>
    <property type="match status" value="1"/>
</dbReference>
<dbReference type="InterPro" id="IPR000843">
    <property type="entry name" value="HTH_LacI"/>
</dbReference>
<dbReference type="GO" id="GO:0000976">
    <property type="term" value="F:transcription cis-regulatory region binding"/>
    <property type="evidence" value="ECO:0007669"/>
    <property type="project" value="TreeGrafter"/>
</dbReference>
<evidence type="ECO:0000313" key="8">
    <source>
        <dbReference type="Proteomes" id="UP000309673"/>
    </source>
</evidence>
<keyword evidence="4" id="KW-0238">DNA-binding</keyword>
<accession>A0A4U0FIQ2</accession>
<dbReference type="InterPro" id="IPR001761">
    <property type="entry name" value="Peripla_BP/Lac1_sug-bd_dom"/>
</dbReference>
<dbReference type="PROSITE" id="PS50932">
    <property type="entry name" value="HTH_LACI_2"/>
    <property type="match status" value="1"/>
</dbReference>
<evidence type="ECO:0000313" key="7">
    <source>
        <dbReference type="EMBL" id="TJY43332.1"/>
    </source>
</evidence>
<dbReference type="CDD" id="cd06267">
    <property type="entry name" value="PBP1_LacI_sugar_binding-like"/>
    <property type="match status" value="1"/>
</dbReference>
<keyword evidence="8" id="KW-1185">Reference proteome</keyword>
<evidence type="ECO:0000259" key="6">
    <source>
        <dbReference type="PROSITE" id="PS50932"/>
    </source>
</evidence>
<evidence type="ECO:0000256" key="5">
    <source>
        <dbReference type="ARBA" id="ARBA00023163"/>
    </source>
</evidence>
<dbReference type="CDD" id="cd01392">
    <property type="entry name" value="HTH_LacI"/>
    <property type="match status" value="1"/>
</dbReference>
<feature type="domain" description="HTH lacI-type" evidence="6">
    <location>
        <begin position="2"/>
        <end position="56"/>
    </location>
</feature>
<dbReference type="Gene3D" id="3.40.50.2300">
    <property type="match status" value="2"/>
</dbReference>
<dbReference type="SMART" id="SM00354">
    <property type="entry name" value="HTH_LACI"/>
    <property type="match status" value="1"/>
</dbReference>
<keyword evidence="5" id="KW-0804">Transcription</keyword>
<dbReference type="PANTHER" id="PTHR30146:SF95">
    <property type="entry name" value="RIBOSE OPERON REPRESSOR"/>
    <property type="match status" value="1"/>
</dbReference>
<dbReference type="PROSITE" id="PS00356">
    <property type="entry name" value="HTH_LACI_1"/>
    <property type="match status" value="1"/>
</dbReference>
<sequence>MATIRDVAKLAGVSIATVSRLLNKSGYVNEETKLKVEAAIRKLNYEPNTIARGLAGKKTGTLALVLPDISNPFFPELARAVEDVARTYGYTVLLCNSDNQPDKERGYMQVMRQRYVDGILFVSHTLNARDLESMSEAKIPIVMLDRSPAKVICPVVRSKNGEGAQLAVRHLLEVGCRKIGHIYGPQEMIVAKERVMGYEEAVRSFPWYTPTMMEPGYFTIEGGADAVEKLMSRHPDIDGLFIGNDLMALGALKKLKMLGVSVPDQVAICGFDGIQMAALTEPELTTIVQPIYDIGMMATRILIKKIEGLMEEHPIFEFDVSLAARGTTRTGRG</sequence>
<dbReference type="EMBL" id="SUPK01000002">
    <property type="protein sequence ID" value="TJY43332.1"/>
    <property type="molecule type" value="Genomic_DNA"/>
</dbReference>
<dbReference type="Pfam" id="PF00356">
    <property type="entry name" value="LacI"/>
    <property type="match status" value="1"/>
</dbReference>
<dbReference type="RefSeq" id="WP_136776696.1">
    <property type="nucleotide sequence ID" value="NZ_SUPK01000002.1"/>
</dbReference>
<evidence type="ECO:0000256" key="3">
    <source>
        <dbReference type="ARBA" id="ARBA00023015"/>
    </source>
</evidence>
<dbReference type="Pfam" id="PF00532">
    <property type="entry name" value="Peripla_BP_1"/>
    <property type="match status" value="1"/>
</dbReference>
<comment type="caution">
    <text evidence="7">The sequence shown here is derived from an EMBL/GenBank/DDBJ whole genome shotgun (WGS) entry which is preliminary data.</text>
</comment>
<dbReference type="OrthoDB" id="9796186at2"/>
<dbReference type="SUPFAM" id="SSF47413">
    <property type="entry name" value="lambda repressor-like DNA-binding domains"/>
    <property type="match status" value="1"/>
</dbReference>
<protein>
    <recommendedName>
        <fullName evidence="1">Catabolite control protein A</fullName>
    </recommendedName>
</protein>
<dbReference type="Gene3D" id="1.10.260.40">
    <property type="entry name" value="lambda repressor-like DNA-binding domains"/>
    <property type="match status" value="1"/>
</dbReference>
<keyword evidence="2" id="KW-0678">Repressor</keyword>
<dbReference type="InterPro" id="IPR028082">
    <property type="entry name" value="Peripla_BP_I"/>
</dbReference>
<dbReference type="SUPFAM" id="SSF53822">
    <property type="entry name" value="Periplasmic binding protein-like I"/>
    <property type="match status" value="1"/>
</dbReference>
<evidence type="ECO:0000256" key="4">
    <source>
        <dbReference type="ARBA" id="ARBA00023125"/>
    </source>
</evidence>
<gene>
    <name evidence="7" type="ORF">E5161_05415</name>
</gene>
<dbReference type="PRINTS" id="PR00036">
    <property type="entry name" value="HTHLACI"/>
</dbReference>
<evidence type="ECO:0000256" key="1">
    <source>
        <dbReference type="ARBA" id="ARBA00019435"/>
    </source>
</evidence>
<reference evidence="7 8" key="1">
    <citation type="submission" date="2019-04" db="EMBL/GenBank/DDBJ databases">
        <title>Cohnella sp. nov., isolated from soil.</title>
        <authorList>
            <person name="Kim W."/>
        </authorList>
    </citation>
    <scope>NUCLEOTIDE SEQUENCE [LARGE SCALE GENOMIC DNA]</scope>
    <source>
        <strain evidence="7 8">CAU 1483</strain>
    </source>
</reference>
<dbReference type="Proteomes" id="UP000309673">
    <property type="component" value="Unassembled WGS sequence"/>
</dbReference>
<keyword evidence="3" id="KW-0805">Transcription regulation</keyword>
<proteinExistence type="predicted"/>
<dbReference type="InterPro" id="IPR010982">
    <property type="entry name" value="Lambda_DNA-bd_dom_sf"/>
</dbReference>